<keyword evidence="4" id="KW-0472">Membrane</keyword>
<proteinExistence type="inferred from homology"/>
<dbReference type="GO" id="GO:0016020">
    <property type="term" value="C:membrane"/>
    <property type="evidence" value="ECO:0007669"/>
    <property type="project" value="InterPro"/>
</dbReference>
<name>A0A9W6GZ94_9HYPH</name>
<dbReference type="InterPro" id="IPR036412">
    <property type="entry name" value="HAD-like_sf"/>
</dbReference>
<gene>
    <name evidence="5" type="ORF">LMG27198_48400</name>
</gene>
<dbReference type="PRINTS" id="PR00119">
    <property type="entry name" value="CATATPASE"/>
</dbReference>
<dbReference type="AlphaFoldDB" id="A0A9W6GZ94"/>
<dbReference type="GO" id="GO:0016463">
    <property type="term" value="F:P-type zinc transporter activity"/>
    <property type="evidence" value="ECO:0007669"/>
    <property type="project" value="UniProtKB-EC"/>
</dbReference>
<dbReference type="EMBL" id="BSEC01000005">
    <property type="protein sequence ID" value="GLI95848.1"/>
    <property type="molecule type" value="Genomic_DNA"/>
</dbReference>
<comment type="catalytic activity">
    <reaction evidence="3">
        <text>Zn(2+)(in) + ATP + H2O = Zn(2+)(out) + ADP + phosphate + H(+)</text>
        <dbReference type="Rhea" id="RHEA:20621"/>
        <dbReference type="ChEBI" id="CHEBI:15377"/>
        <dbReference type="ChEBI" id="CHEBI:15378"/>
        <dbReference type="ChEBI" id="CHEBI:29105"/>
        <dbReference type="ChEBI" id="CHEBI:30616"/>
        <dbReference type="ChEBI" id="CHEBI:43474"/>
        <dbReference type="ChEBI" id="CHEBI:456216"/>
        <dbReference type="EC" id="7.2.2.12"/>
    </reaction>
</comment>
<dbReference type="PANTHER" id="PTHR48085:SF5">
    <property type="entry name" value="CADMIUM_ZINC-TRANSPORTING ATPASE HMA4-RELATED"/>
    <property type="match status" value="1"/>
</dbReference>
<accession>A0A9W6GZ94</accession>
<protein>
    <recommendedName>
        <fullName evidence="2">P-type Zn(2+) transporter</fullName>
        <ecNumber evidence="2">7.2.2.12</ecNumber>
    </recommendedName>
</protein>
<dbReference type="GO" id="GO:0005524">
    <property type="term" value="F:ATP binding"/>
    <property type="evidence" value="ECO:0007669"/>
    <property type="project" value="InterPro"/>
</dbReference>
<evidence type="ECO:0000313" key="5">
    <source>
        <dbReference type="EMBL" id="GLI95848.1"/>
    </source>
</evidence>
<dbReference type="InterPro" id="IPR051014">
    <property type="entry name" value="Cation_Transport_ATPase_IB"/>
</dbReference>
<evidence type="ECO:0000256" key="2">
    <source>
        <dbReference type="ARBA" id="ARBA00039097"/>
    </source>
</evidence>
<comment type="similarity">
    <text evidence="1">Belongs to the cation transport ATPase (P-type) (TC 3.A.3) family. Type IB subfamily.</text>
</comment>
<dbReference type="Pfam" id="PF00702">
    <property type="entry name" value="Hydrolase"/>
    <property type="match status" value="1"/>
</dbReference>
<dbReference type="SUPFAM" id="SSF56784">
    <property type="entry name" value="HAD-like"/>
    <property type="match status" value="1"/>
</dbReference>
<feature type="transmembrane region" description="Helical" evidence="4">
    <location>
        <begin position="109"/>
        <end position="134"/>
    </location>
</feature>
<sequence>MLTGDNRVTAEAIAREVGVDEVYAELLPEDKVKKIDELVGRYGVVAMVSDGVNDAPALARASLGIAMGAIGSDAAIETADIALMTDDISRLPWLVHPAKRTLAIIRQNIAFSLGVKAIFMALTFAGLATLWGTIAADVGASLLVIANALRPLHPAYVRLSVT</sequence>
<dbReference type="Proteomes" id="UP001144323">
    <property type="component" value="Unassembled WGS sequence"/>
</dbReference>
<dbReference type="GO" id="GO:0015086">
    <property type="term" value="F:cadmium ion transmembrane transporter activity"/>
    <property type="evidence" value="ECO:0007669"/>
    <property type="project" value="TreeGrafter"/>
</dbReference>
<dbReference type="EC" id="7.2.2.12" evidence="2"/>
<dbReference type="InterPro" id="IPR001757">
    <property type="entry name" value="P_typ_ATPase"/>
</dbReference>
<dbReference type="NCBIfam" id="TIGR01494">
    <property type="entry name" value="ATPase_P-type"/>
    <property type="match status" value="1"/>
</dbReference>
<dbReference type="Gene3D" id="3.40.50.1000">
    <property type="entry name" value="HAD superfamily/HAD-like"/>
    <property type="match status" value="1"/>
</dbReference>
<evidence type="ECO:0000256" key="4">
    <source>
        <dbReference type="SAM" id="Phobius"/>
    </source>
</evidence>
<comment type="caution">
    <text evidence="5">The sequence shown here is derived from an EMBL/GenBank/DDBJ whole genome shotgun (WGS) entry which is preliminary data.</text>
</comment>
<evidence type="ECO:0000256" key="3">
    <source>
        <dbReference type="ARBA" id="ARBA00047308"/>
    </source>
</evidence>
<dbReference type="PANTHER" id="PTHR48085">
    <property type="entry name" value="CADMIUM/ZINC-TRANSPORTING ATPASE HMA2-RELATED"/>
    <property type="match status" value="1"/>
</dbReference>
<dbReference type="GO" id="GO:0016887">
    <property type="term" value="F:ATP hydrolysis activity"/>
    <property type="evidence" value="ECO:0007669"/>
    <property type="project" value="InterPro"/>
</dbReference>
<keyword evidence="4" id="KW-0812">Transmembrane</keyword>
<organism evidence="5 6">
    <name type="scientific">Methylocystis echinoides</name>
    <dbReference type="NCBI Taxonomy" id="29468"/>
    <lineage>
        <taxon>Bacteria</taxon>
        <taxon>Pseudomonadati</taxon>
        <taxon>Pseudomonadota</taxon>
        <taxon>Alphaproteobacteria</taxon>
        <taxon>Hyphomicrobiales</taxon>
        <taxon>Methylocystaceae</taxon>
        <taxon>Methylocystis</taxon>
    </lineage>
</organism>
<dbReference type="InterPro" id="IPR023214">
    <property type="entry name" value="HAD_sf"/>
</dbReference>
<evidence type="ECO:0000256" key="1">
    <source>
        <dbReference type="ARBA" id="ARBA00006024"/>
    </source>
</evidence>
<reference evidence="5" key="1">
    <citation type="journal article" date="2023" name="Int. J. Syst. Evol. Microbiol.">
        <title>Methylocystis iwaonis sp. nov., a type II methane-oxidizing bacterium from surface soil of a rice paddy field in Japan, and emended description of the genus Methylocystis (ex Whittenbury et al. 1970) Bowman et al. 1993.</title>
        <authorList>
            <person name="Kaise H."/>
            <person name="Sawadogo J.B."/>
            <person name="Alam M.S."/>
            <person name="Ueno C."/>
            <person name="Dianou D."/>
            <person name="Shinjo R."/>
            <person name="Asakawa S."/>
        </authorList>
    </citation>
    <scope>NUCLEOTIDE SEQUENCE</scope>
    <source>
        <strain evidence="5">LMG27198</strain>
    </source>
</reference>
<evidence type="ECO:0000313" key="6">
    <source>
        <dbReference type="Proteomes" id="UP001144323"/>
    </source>
</evidence>
<keyword evidence="4" id="KW-1133">Transmembrane helix</keyword>
<keyword evidence="6" id="KW-1185">Reference proteome</keyword>